<dbReference type="Proteomes" id="UP000828390">
    <property type="component" value="Unassembled WGS sequence"/>
</dbReference>
<evidence type="ECO:0000313" key="1">
    <source>
        <dbReference type="EMBL" id="KAH3734852.1"/>
    </source>
</evidence>
<reference evidence="1" key="2">
    <citation type="submission" date="2020-11" db="EMBL/GenBank/DDBJ databases">
        <authorList>
            <person name="McCartney M.A."/>
            <person name="Auch B."/>
            <person name="Kono T."/>
            <person name="Mallez S."/>
            <person name="Becker A."/>
            <person name="Gohl D.M."/>
            <person name="Silverstein K.A.T."/>
            <person name="Koren S."/>
            <person name="Bechman K.B."/>
            <person name="Herman A."/>
            <person name="Abrahante J.E."/>
            <person name="Garbe J."/>
        </authorList>
    </citation>
    <scope>NUCLEOTIDE SEQUENCE</scope>
    <source>
        <strain evidence="1">Duluth1</strain>
        <tissue evidence="1">Whole animal</tissue>
    </source>
</reference>
<gene>
    <name evidence="1" type="ORF">DPMN_041302</name>
</gene>
<accession>A0A9D4CWZ5</accession>
<evidence type="ECO:0000313" key="2">
    <source>
        <dbReference type="Proteomes" id="UP000828390"/>
    </source>
</evidence>
<organism evidence="1 2">
    <name type="scientific">Dreissena polymorpha</name>
    <name type="common">Zebra mussel</name>
    <name type="synonym">Mytilus polymorpha</name>
    <dbReference type="NCBI Taxonomy" id="45954"/>
    <lineage>
        <taxon>Eukaryota</taxon>
        <taxon>Metazoa</taxon>
        <taxon>Spiralia</taxon>
        <taxon>Lophotrochozoa</taxon>
        <taxon>Mollusca</taxon>
        <taxon>Bivalvia</taxon>
        <taxon>Autobranchia</taxon>
        <taxon>Heteroconchia</taxon>
        <taxon>Euheterodonta</taxon>
        <taxon>Imparidentia</taxon>
        <taxon>Neoheterodontei</taxon>
        <taxon>Myida</taxon>
        <taxon>Dreissenoidea</taxon>
        <taxon>Dreissenidae</taxon>
        <taxon>Dreissena</taxon>
    </lineage>
</organism>
<dbReference type="EMBL" id="JAIWYP010000011">
    <property type="protein sequence ID" value="KAH3734852.1"/>
    <property type="molecule type" value="Genomic_DNA"/>
</dbReference>
<dbReference type="Gene3D" id="2.40.50.140">
    <property type="entry name" value="Nucleic acid-binding proteins"/>
    <property type="match status" value="1"/>
</dbReference>
<protein>
    <submittedName>
        <fullName evidence="1">Uncharacterized protein</fullName>
    </submittedName>
</protein>
<comment type="caution">
    <text evidence="1">The sequence shown here is derived from an EMBL/GenBank/DDBJ whole genome shotgun (WGS) entry which is preliminary data.</text>
</comment>
<sequence>MINPKEHLIGDIYDLPQGTFVIVRGKIVQLDDVQSVLTSYGAQTEVRNRIVSDETASIPFALWRQLASSPLSVNDNVKIYNAVVSKTTNGEPKLSGNQKTTIEFLAPDAIPVTKGSSSYEEQGEVVGFSDISVYKSCSRQPCHEKKLVQNKCPKCLTNYDDESNKLSMSCSIGLLQEENITTVTIFTPQIRQLIEDLHLEEKNNSILEERMLNILPIKVGFTRSPRKDSNTLSLLKKL</sequence>
<name>A0A9D4CWZ5_DREPO</name>
<dbReference type="AlphaFoldDB" id="A0A9D4CWZ5"/>
<dbReference type="SUPFAM" id="SSF50249">
    <property type="entry name" value="Nucleic acid-binding proteins"/>
    <property type="match status" value="1"/>
</dbReference>
<keyword evidence="2" id="KW-1185">Reference proteome</keyword>
<proteinExistence type="predicted"/>
<reference evidence="1" key="1">
    <citation type="journal article" date="2019" name="bioRxiv">
        <title>The Genome of the Zebra Mussel, Dreissena polymorpha: A Resource for Invasive Species Research.</title>
        <authorList>
            <person name="McCartney M.A."/>
            <person name="Auch B."/>
            <person name="Kono T."/>
            <person name="Mallez S."/>
            <person name="Zhang Y."/>
            <person name="Obille A."/>
            <person name="Becker A."/>
            <person name="Abrahante J.E."/>
            <person name="Garbe J."/>
            <person name="Badalamenti J.P."/>
            <person name="Herman A."/>
            <person name="Mangelson H."/>
            <person name="Liachko I."/>
            <person name="Sullivan S."/>
            <person name="Sone E.D."/>
            <person name="Koren S."/>
            <person name="Silverstein K.A.T."/>
            <person name="Beckman K.B."/>
            <person name="Gohl D.M."/>
        </authorList>
    </citation>
    <scope>NUCLEOTIDE SEQUENCE</scope>
    <source>
        <strain evidence="1">Duluth1</strain>
        <tissue evidence="1">Whole animal</tissue>
    </source>
</reference>
<dbReference type="InterPro" id="IPR012340">
    <property type="entry name" value="NA-bd_OB-fold"/>
</dbReference>
<dbReference type="CDD" id="cd04491">
    <property type="entry name" value="SoSSB_OBF"/>
    <property type="match status" value="1"/>
</dbReference>